<accession>A0AAW0BNP9</accession>
<dbReference type="AlphaFoldDB" id="A0AAW0BNP9"/>
<protein>
    <submittedName>
        <fullName evidence="2">Uncharacterized protein</fullName>
    </submittedName>
</protein>
<feature type="region of interest" description="Disordered" evidence="1">
    <location>
        <begin position="54"/>
        <end position="84"/>
    </location>
</feature>
<proteinExistence type="predicted"/>
<organism evidence="2 3">
    <name type="scientific">Favolaschia claudopus</name>
    <dbReference type="NCBI Taxonomy" id="2862362"/>
    <lineage>
        <taxon>Eukaryota</taxon>
        <taxon>Fungi</taxon>
        <taxon>Dikarya</taxon>
        <taxon>Basidiomycota</taxon>
        <taxon>Agaricomycotina</taxon>
        <taxon>Agaricomycetes</taxon>
        <taxon>Agaricomycetidae</taxon>
        <taxon>Agaricales</taxon>
        <taxon>Marasmiineae</taxon>
        <taxon>Mycenaceae</taxon>
        <taxon>Favolaschia</taxon>
    </lineage>
</organism>
<dbReference type="Proteomes" id="UP001362999">
    <property type="component" value="Unassembled WGS sequence"/>
</dbReference>
<dbReference type="EMBL" id="JAWWNJ010000029">
    <property type="protein sequence ID" value="KAK7027584.1"/>
    <property type="molecule type" value="Genomic_DNA"/>
</dbReference>
<evidence type="ECO:0000256" key="1">
    <source>
        <dbReference type="SAM" id="MobiDB-lite"/>
    </source>
</evidence>
<evidence type="ECO:0000313" key="3">
    <source>
        <dbReference type="Proteomes" id="UP001362999"/>
    </source>
</evidence>
<gene>
    <name evidence="2" type="ORF">R3P38DRAFT_3190462</name>
</gene>
<comment type="caution">
    <text evidence="2">The sequence shown here is derived from an EMBL/GenBank/DDBJ whole genome shotgun (WGS) entry which is preliminary data.</text>
</comment>
<keyword evidence="3" id="KW-1185">Reference proteome</keyword>
<name>A0AAW0BNP9_9AGAR</name>
<reference evidence="2 3" key="1">
    <citation type="journal article" date="2024" name="J Genomics">
        <title>Draft genome sequencing and assembly of Favolaschia claudopus CIRM-BRFM 2984 isolated from oak limbs.</title>
        <authorList>
            <person name="Navarro D."/>
            <person name="Drula E."/>
            <person name="Chaduli D."/>
            <person name="Cazenave R."/>
            <person name="Ahrendt S."/>
            <person name="Wang J."/>
            <person name="Lipzen A."/>
            <person name="Daum C."/>
            <person name="Barry K."/>
            <person name="Grigoriev I.V."/>
            <person name="Favel A."/>
            <person name="Rosso M.N."/>
            <person name="Martin F."/>
        </authorList>
    </citation>
    <scope>NUCLEOTIDE SEQUENCE [LARGE SCALE GENOMIC DNA]</scope>
    <source>
        <strain evidence="2 3">CIRM-BRFM 2984</strain>
    </source>
</reference>
<evidence type="ECO:0000313" key="2">
    <source>
        <dbReference type="EMBL" id="KAK7027584.1"/>
    </source>
</evidence>
<sequence length="369" mass="41616">MSQAQRRQDWLNQIATMQGQLGELIGTDSSPGGLAFATQAAQMTSSIDTVLHTRVPRQPPSTQPTQQPPQKKSKKSKEEGTTSDCRLLRREKSINTRVGAALASVTLPGISLETYLDYYMNGITTDRNAKQTKTEWTTAVEALVEPEETRSEIFGKWKANSAQDDVHLWLTKTHTLLENQALASHQTQLITHIIQAIGTIEFAQVWNKQSKGIKTKVYRHMFAELPAEREHFSGLDKKGISALVKGERKQAFHTFTRQMGLVNAACNKLAEAYQEFGPQIFLDPFWSSAELHANKHTEDWPRVFADVVKNLSHDPDAPDIPIYNHHYKSNARAVVAVLYAVDDELCLYVTDFLQRSPSNPYIWKTAQRK</sequence>